<dbReference type="Proteomes" id="UP000632063">
    <property type="component" value="Unassembled WGS sequence"/>
</dbReference>
<evidence type="ECO:0000313" key="2">
    <source>
        <dbReference type="EMBL" id="MBD8893974.1"/>
    </source>
</evidence>
<gene>
    <name evidence="2" type="ORF">IG616_20705</name>
</gene>
<dbReference type="EMBL" id="JACYXI010000018">
    <property type="protein sequence ID" value="MBD8893974.1"/>
    <property type="molecule type" value="Genomic_DNA"/>
</dbReference>
<proteinExistence type="predicted"/>
<accession>A0ABR9CT44</accession>
<dbReference type="InterPro" id="IPR011042">
    <property type="entry name" value="6-blade_b-propeller_TolB-like"/>
</dbReference>
<comment type="caution">
    <text evidence="2">The sequence shown here is derived from an EMBL/GenBank/DDBJ whole genome shotgun (WGS) entry which is preliminary data.</text>
</comment>
<feature type="signal peptide" evidence="1">
    <location>
        <begin position="1"/>
        <end position="22"/>
    </location>
</feature>
<reference evidence="3" key="1">
    <citation type="submission" date="2020-09" db="EMBL/GenBank/DDBJ databases">
        <title>The genome sequence of strain Labrenzia suaedae 4C16A.</title>
        <authorList>
            <person name="Liu Y."/>
        </authorList>
    </citation>
    <scope>NUCLEOTIDE SEQUENCE [LARGE SCALE GENOMIC DNA]</scope>
    <source>
        <strain evidence="3">4C16A</strain>
    </source>
</reference>
<dbReference type="Gene3D" id="2.120.10.30">
    <property type="entry name" value="TolB, C-terminal domain"/>
    <property type="match status" value="1"/>
</dbReference>
<reference evidence="2 3" key="2">
    <citation type="journal article" date="2021" name="Int. J. Syst. Evol. Microbiol.">
        <title>Roseibium litorale sp. nov., isolated from a tidal flat sediment and proposal for the reclassification of Labrenzia polysiphoniae as Roseibium polysiphoniae comb. nov.</title>
        <authorList>
            <person name="Liu Y."/>
            <person name="Pei T."/>
            <person name="Du J."/>
            <person name="Chao M."/>
            <person name="Deng M.R."/>
            <person name="Zhu H."/>
        </authorList>
    </citation>
    <scope>NUCLEOTIDE SEQUENCE [LARGE SCALE GENOMIC DNA]</scope>
    <source>
        <strain evidence="2 3">4C16A</strain>
    </source>
</reference>
<name>A0ABR9CT44_9HYPH</name>
<dbReference type="RefSeq" id="WP_192150474.1">
    <property type="nucleotide sequence ID" value="NZ_JACYXI010000018.1"/>
</dbReference>
<keyword evidence="3" id="KW-1185">Reference proteome</keyword>
<evidence type="ECO:0000256" key="1">
    <source>
        <dbReference type="SAM" id="SignalP"/>
    </source>
</evidence>
<protein>
    <submittedName>
        <fullName evidence="2">Uncharacterized protein</fullName>
    </submittedName>
</protein>
<evidence type="ECO:0000313" key="3">
    <source>
        <dbReference type="Proteomes" id="UP000632063"/>
    </source>
</evidence>
<organism evidence="2 3">
    <name type="scientific">Roseibium litorale</name>
    <dbReference type="NCBI Taxonomy" id="2803841"/>
    <lineage>
        <taxon>Bacteria</taxon>
        <taxon>Pseudomonadati</taxon>
        <taxon>Pseudomonadota</taxon>
        <taxon>Alphaproteobacteria</taxon>
        <taxon>Hyphomicrobiales</taxon>
        <taxon>Stappiaceae</taxon>
        <taxon>Roseibium</taxon>
    </lineage>
</organism>
<dbReference type="SUPFAM" id="SSF63829">
    <property type="entry name" value="Calcium-dependent phosphotriesterase"/>
    <property type="match status" value="1"/>
</dbReference>
<feature type="chain" id="PRO_5045049451" evidence="1">
    <location>
        <begin position="23"/>
        <end position="303"/>
    </location>
</feature>
<keyword evidence="1" id="KW-0732">Signal</keyword>
<sequence length="303" mass="31501">MSKTVIALTCALAGFSSGAVSAAPGEVPAGISVVQGFSSPESVLLYGHRRFVSNIGTKLEPLAKDGDGFISELSEDGQIVSLRAFPGKGGKLNAPKGMAATGNKLYVADIDRVVGFDLDTAEQVFEAKLPGEETAFANDLAVLNKNTLLLSDTQRNKVYLIDLHSGAFSEFATGIPGANGIAVGANGTSVYVVGLGAEFEGGDIFALDGKNPPRKLENGIHGILDGIAFLPDGAMIVSDWIGFSEPVDGRLLVQPADGSAPWPLALGMPIHGPADFTFDPDKGALWIPALLDNTVLVVQIPEK</sequence>